<dbReference type="PANTHER" id="PTHR30085">
    <property type="entry name" value="AMINO ACID ABC TRANSPORTER PERMEASE"/>
    <property type="match status" value="1"/>
</dbReference>
<evidence type="ECO:0000256" key="2">
    <source>
        <dbReference type="ARBA" id="ARBA00022448"/>
    </source>
</evidence>
<protein>
    <submittedName>
        <fullName evidence="6">Amino-acid ABC transporter-binding protein YhdW</fullName>
    </submittedName>
</protein>
<dbReference type="GO" id="GO:0006865">
    <property type="term" value="P:amino acid transport"/>
    <property type="evidence" value="ECO:0007669"/>
    <property type="project" value="TreeGrafter"/>
</dbReference>
<feature type="domain" description="Solute-binding protein family 3/N-terminal" evidence="5">
    <location>
        <begin position="33"/>
        <end position="261"/>
    </location>
</feature>
<dbReference type="CDD" id="cd13692">
    <property type="entry name" value="PBP2_BztA"/>
    <property type="match status" value="1"/>
</dbReference>
<evidence type="ECO:0000256" key="3">
    <source>
        <dbReference type="ARBA" id="ARBA00022729"/>
    </source>
</evidence>
<dbReference type="SMART" id="SM00062">
    <property type="entry name" value="PBPb"/>
    <property type="match status" value="1"/>
</dbReference>
<keyword evidence="3 4" id="KW-0732">Signal</keyword>
<proteinExistence type="inferred from homology"/>
<evidence type="ECO:0000256" key="1">
    <source>
        <dbReference type="ARBA" id="ARBA00010333"/>
    </source>
</evidence>
<evidence type="ECO:0000313" key="7">
    <source>
        <dbReference type="Proteomes" id="UP000244912"/>
    </source>
</evidence>
<dbReference type="PANTHER" id="PTHR30085:SF7">
    <property type="entry name" value="AMINO-ACID ABC TRANSPORTER-BINDING PROTEIN YHDW-RELATED"/>
    <property type="match status" value="1"/>
</dbReference>
<dbReference type="InterPro" id="IPR001638">
    <property type="entry name" value="Solute-binding_3/MltF_N"/>
</dbReference>
<evidence type="ECO:0000256" key="4">
    <source>
        <dbReference type="SAM" id="SignalP"/>
    </source>
</evidence>
<dbReference type="Pfam" id="PF00497">
    <property type="entry name" value="SBP_bac_3"/>
    <property type="match status" value="1"/>
</dbReference>
<dbReference type="OrthoDB" id="9777941at2"/>
<keyword evidence="7" id="KW-1185">Reference proteome</keyword>
<keyword evidence="2" id="KW-0813">Transport</keyword>
<comment type="similarity">
    <text evidence="1">Belongs to the bacterial solute-binding protein 3 family.</text>
</comment>
<dbReference type="SUPFAM" id="SSF53850">
    <property type="entry name" value="Periplasmic binding protein-like II"/>
    <property type="match status" value="1"/>
</dbReference>
<dbReference type="EMBL" id="ONZF01000006">
    <property type="protein sequence ID" value="SPJ24990.1"/>
    <property type="molecule type" value="Genomic_DNA"/>
</dbReference>
<accession>A0A2R8BXW4</accession>
<dbReference type="Gene3D" id="3.40.190.10">
    <property type="entry name" value="Periplasmic binding protein-like II"/>
    <property type="match status" value="2"/>
</dbReference>
<dbReference type="InterPro" id="IPR051455">
    <property type="entry name" value="Bact_solute-bind_prot3"/>
</dbReference>
<sequence>MKTTVFLGTVGAAALAAGVAGAATLDDVQERGTLNCGVTTGLVGFAAPNASGEWEGFDVALCRAVAAAVLGDPTAVEFVPTTGKTRFTALASGEIDMLARNTTWTFSRDNDLGFEFNGINYYDGQGFLVPRDLGVTSAMDLDGATVCVQTGTTTELNLADFFRKNNISYEPVPIETNAEAQQQYLAGACDAYTTDASGLAATRATFEAPGDHVILPEIISKEPLGPLVRHGDNEWGDIVRWTLNALIAAEEYGVTSANVEDMASAAGDSPEVNRLLGTEGNLGEMIGLESDWAVNAISAGGNYGEIFAQNIGEDTPIGLARGLNAQWTDGGLLYAPPFR</sequence>
<dbReference type="Proteomes" id="UP000244912">
    <property type="component" value="Unassembled WGS sequence"/>
</dbReference>
<name>A0A2R8BXW4_9RHOB</name>
<reference evidence="6 7" key="1">
    <citation type="submission" date="2018-03" db="EMBL/GenBank/DDBJ databases">
        <authorList>
            <person name="Keele B.F."/>
        </authorList>
    </citation>
    <scope>NUCLEOTIDE SEQUENCE [LARGE SCALE GENOMIC DNA]</scope>
    <source>
        <strain evidence="6 7">CECT 8504</strain>
    </source>
</reference>
<dbReference type="AlphaFoldDB" id="A0A2R8BXW4"/>
<organism evidence="6 7">
    <name type="scientific">Palleronia abyssalis</name>
    <dbReference type="NCBI Taxonomy" id="1501240"/>
    <lineage>
        <taxon>Bacteria</taxon>
        <taxon>Pseudomonadati</taxon>
        <taxon>Pseudomonadota</taxon>
        <taxon>Alphaproteobacteria</taxon>
        <taxon>Rhodobacterales</taxon>
        <taxon>Roseobacteraceae</taxon>
        <taxon>Palleronia</taxon>
    </lineage>
</organism>
<gene>
    <name evidence="6" type="primary">yhdW</name>
    <name evidence="6" type="ORF">PAA8504_02833</name>
</gene>
<feature type="signal peptide" evidence="4">
    <location>
        <begin position="1"/>
        <end position="22"/>
    </location>
</feature>
<dbReference type="RefSeq" id="WP_108894797.1">
    <property type="nucleotide sequence ID" value="NZ_ONZF01000006.1"/>
</dbReference>
<feature type="chain" id="PRO_5015342064" evidence="4">
    <location>
        <begin position="23"/>
        <end position="339"/>
    </location>
</feature>
<evidence type="ECO:0000313" key="6">
    <source>
        <dbReference type="EMBL" id="SPJ24990.1"/>
    </source>
</evidence>
<evidence type="ECO:0000259" key="5">
    <source>
        <dbReference type="SMART" id="SM00062"/>
    </source>
</evidence>